<proteinExistence type="predicted"/>
<sequence>MYNDTLINTGVKLEGFNNKLINRFCKKKATPLKEVAVCIHPMNECINMNKYNVQIRDIFCGL</sequence>
<gene>
    <name evidence="1" type="ORF">CAB88_12860</name>
</gene>
<protein>
    <submittedName>
        <fullName evidence="1">Uncharacterized protein</fullName>
    </submittedName>
</protein>
<accession>A0A1W6WMV3</accession>
<dbReference type="Proteomes" id="UP000194143">
    <property type="component" value="Chromosome"/>
</dbReference>
<keyword evidence="2" id="KW-1185">Reference proteome</keyword>
<dbReference type="AlphaFoldDB" id="A0A1W6WMV3"/>
<evidence type="ECO:0000313" key="2">
    <source>
        <dbReference type="Proteomes" id="UP000194143"/>
    </source>
</evidence>
<organism evidence="1 2">
    <name type="scientific">Bacillus thuringiensis</name>
    <dbReference type="NCBI Taxonomy" id="1428"/>
    <lineage>
        <taxon>Bacteria</taxon>
        <taxon>Bacillati</taxon>
        <taxon>Bacillota</taxon>
        <taxon>Bacilli</taxon>
        <taxon>Bacillales</taxon>
        <taxon>Bacillaceae</taxon>
        <taxon>Bacillus</taxon>
        <taxon>Bacillus cereus group</taxon>
    </lineage>
</organism>
<dbReference type="EMBL" id="CP021061">
    <property type="protein sequence ID" value="ARP57906.1"/>
    <property type="molecule type" value="Genomic_DNA"/>
</dbReference>
<name>A0A1W6WMV3_BACTU</name>
<reference evidence="1 2" key="1">
    <citation type="submission" date="2017-04" db="EMBL/GenBank/DDBJ databases">
        <title>Complete Genome Sequence of Bacillus thuringiensis type Strain ATCC 10792.</title>
        <authorList>
            <person name="Oh D.-H."/>
            <person name="Park B.-J."/>
            <person name="Shuai W."/>
            <person name="Chelliah R."/>
        </authorList>
    </citation>
    <scope>NUCLEOTIDE SEQUENCE [LARGE SCALE GENOMIC DNA]</scope>
    <source>
        <strain evidence="1 2">ATCC 10792</strain>
    </source>
</reference>
<evidence type="ECO:0000313" key="1">
    <source>
        <dbReference type="EMBL" id="ARP57906.1"/>
    </source>
</evidence>